<dbReference type="RefSeq" id="WP_382164580.1">
    <property type="nucleotide sequence ID" value="NZ_JBHTBR010000002.1"/>
</dbReference>
<dbReference type="PANTHER" id="PTHR43630">
    <property type="entry name" value="POLY-BETA-1,6-N-ACETYL-D-GLUCOSAMINE SYNTHASE"/>
    <property type="match status" value="1"/>
</dbReference>
<feature type="transmembrane region" description="Helical" evidence="4">
    <location>
        <begin position="276"/>
        <end position="305"/>
    </location>
</feature>
<protein>
    <submittedName>
        <fullName evidence="6">Glycosyltransferase family 2 protein</fullName>
        <ecNumber evidence="6">2.4.-.-</ecNumber>
    </submittedName>
</protein>
<evidence type="ECO:0000256" key="1">
    <source>
        <dbReference type="ARBA" id="ARBA00006739"/>
    </source>
</evidence>
<evidence type="ECO:0000256" key="4">
    <source>
        <dbReference type="SAM" id="Phobius"/>
    </source>
</evidence>
<dbReference type="InterPro" id="IPR029044">
    <property type="entry name" value="Nucleotide-diphossugar_trans"/>
</dbReference>
<name>A0ABW2IGA3_9PROT</name>
<keyword evidence="7" id="KW-1185">Reference proteome</keyword>
<dbReference type="Proteomes" id="UP001596492">
    <property type="component" value="Unassembled WGS sequence"/>
</dbReference>
<dbReference type="CDD" id="cd02525">
    <property type="entry name" value="Succinoglycan_BP_ExoA"/>
    <property type="match status" value="1"/>
</dbReference>
<keyword evidence="4" id="KW-1133">Transmembrane helix</keyword>
<organism evidence="6 7">
    <name type="scientific">Hirschia litorea</name>
    <dbReference type="NCBI Taxonomy" id="1199156"/>
    <lineage>
        <taxon>Bacteria</taxon>
        <taxon>Pseudomonadati</taxon>
        <taxon>Pseudomonadota</taxon>
        <taxon>Alphaproteobacteria</taxon>
        <taxon>Hyphomonadales</taxon>
        <taxon>Hyphomonadaceae</taxon>
        <taxon>Hirschia</taxon>
    </lineage>
</organism>
<dbReference type="InterPro" id="IPR001173">
    <property type="entry name" value="Glyco_trans_2-like"/>
</dbReference>
<feature type="transmembrane region" description="Helical" evidence="4">
    <location>
        <begin position="317"/>
        <end position="337"/>
    </location>
</feature>
<feature type="domain" description="Glycosyltransferase 2-like" evidence="5">
    <location>
        <begin position="13"/>
        <end position="180"/>
    </location>
</feature>
<dbReference type="EMBL" id="JBHTBR010000002">
    <property type="protein sequence ID" value="MFC7290029.1"/>
    <property type="molecule type" value="Genomic_DNA"/>
</dbReference>
<proteinExistence type="inferred from homology"/>
<comment type="caution">
    <text evidence="6">The sequence shown here is derived from an EMBL/GenBank/DDBJ whole genome shotgun (WGS) entry which is preliminary data.</text>
</comment>
<dbReference type="SUPFAM" id="SSF53448">
    <property type="entry name" value="Nucleotide-diphospho-sugar transferases"/>
    <property type="match status" value="1"/>
</dbReference>
<accession>A0ABW2IGA3</accession>
<gene>
    <name evidence="6" type="ORF">ACFQS8_00210</name>
</gene>
<evidence type="ECO:0000313" key="6">
    <source>
        <dbReference type="EMBL" id="MFC7290029.1"/>
    </source>
</evidence>
<keyword evidence="4" id="KW-0812">Transmembrane</keyword>
<keyword evidence="2 6" id="KW-0328">Glycosyltransferase</keyword>
<comment type="similarity">
    <text evidence="1">Belongs to the glycosyltransferase 2 family.</text>
</comment>
<dbReference type="PANTHER" id="PTHR43630:SF1">
    <property type="entry name" value="POLY-BETA-1,6-N-ACETYL-D-GLUCOSAMINE SYNTHASE"/>
    <property type="match status" value="1"/>
</dbReference>
<keyword evidence="3 6" id="KW-0808">Transferase</keyword>
<dbReference type="EC" id="2.4.-.-" evidence="6"/>
<evidence type="ECO:0000259" key="5">
    <source>
        <dbReference type="Pfam" id="PF00535"/>
    </source>
</evidence>
<dbReference type="Gene3D" id="3.90.550.10">
    <property type="entry name" value="Spore Coat Polysaccharide Biosynthesis Protein SpsA, Chain A"/>
    <property type="match status" value="1"/>
</dbReference>
<evidence type="ECO:0000256" key="2">
    <source>
        <dbReference type="ARBA" id="ARBA00022676"/>
    </source>
</evidence>
<dbReference type="GO" id="GO:0016757">
    <property type="term" value="F:glycosyltransferase activity"/>
    <property type="evidence" value="ECO:0007669"/>
    <property type="project" value="UniProtKB-KW"/>
</dbReference>
<dbReference type="Pfam" id="PF00535">
    <property type="entry name" value="Glycos_transf_2"/>
    <property type="match status" value="1"/>
</dbReference>
<evidence type="ECO:0000313" key="7">
    <source>
        <dbReference type="Proteomes" id="UP001596492"/>
    </source>
</evidence>
<sequence>MLNKVDLAKQTYAVIPTLNEEHYIETCLRSLMVGDAALSHVQFVVVDGGSDDKTVQIVERLKGEFSNLSVLHNPKKLQAAALNLAAEQAPDGAKIMVRCDAHSIYPQDFVLTVAGKLAEIEAASVVVPMDAVGTQGYQEANAWVVDKPLGSGGSSHRGGSKSGYVDHGHHAAFDLEVFRSLGGYDENFSHNEDAEYDHRVNEAGHKVYMYAEGRIEYMPRPTFRATWKQYFKYGRAMNMKKHGTKPKLRQAIPIINLGIMAASVVAWGVLAATNSLLAFPLITLMTAMPIVYLSVLVLVGLVCAVKLKKISGLNAGLALGAMHNAWALGFLKGYLFVPVEKQAIEVTV</sequence>
<evidence type="ECO:0000256" key="3">
    <source>
        <dbReference type="ARBA" id="ARBA00022679"/>
    </source>
</evidence>
<reference evidence="7" key="1">
    <citation type="journal article" date="2019" name="Int. J. Syst. Evol. Microbiol.">
        <title>The Global Catalogue of Microorganisms (GCM) 10K type strain sequencing project: providing services to taxonomists for standard genome sequencing and annotation.</title>
        <authorList>
            <consortium name="The Broad Institute Genomics Platform"/>
            <consortium name="The Broad Institute Genome Sequencing Center for Infectious Disease"/>
            <person name="Wu L."/>
            <person name="Ma J."/>
        </authorList>
    </citation>
    <scope>NUCLEOTIDE SEQUENCE [LARGE SCALE GENOMIC DNA]</scope>
    <source>
        <strain evidence="7">CCUG 51308</strain>
    </source>
</reference>
<feature type="transmembrane region" description="Helical" evidence="4">
    <location>
        <begin position="251"/>
        <end position="270"/>
    </location>
</feature>
<keyword evidence="4" id="KW-0472">Membrane</keyword>